<dbReference type="PROSITE" id="PS51194">
    <property type="entry name" value="HELICASE_CTER"/>
    <property type="match status" value="1"/>
</dbReference>
<keyword evidence="4 8" id="KW-0547">Nucleotide-binding</keyword>
<evidence type="ECO:0000256" key="9">
    <source>
        <dbReference type="PIRSR" id="PIRSR606689-2"/>
    </source>
</evidence>
<dbReference type="SMART" id="SM00175">
    <property type="entry name" value="RAB"/>
    <property type="match status" value="1"/>
</dbReference>
<dbReference type="EMBL" id="CAJFCV020000004">
    <property type="protein sequence ID" value="CAG9117550.1"/>
    <property type="molecule type" value="Genomic_DNA"/>
</dbReference>
<dbReference type="InterPro" id="IPR024156">
    <property type="entry name" value="Small_GTPase_ARF"/>
</dbReference>
<dbReference type="SMR" id="A0A7I8WVC9"/>
<keyword evidence="3" id="KW-0519">Myristate</keyword>
<evidence type="ECO:0000256" key="5">
    <source>
        <dbReference type="ARBA" id="ARBA00022801"/>
    </source>
</evidence>
<keyword evidence="5" id="KW-0378">Hydrolase</keyword>
<dbReference type="PROSITE" id="PS51417">
    <property type="entry name" value="ARF"/>
    <property type="match status" value="1"/>
</dbReference>
<keyword evidence="12" id="KW-1185">Reference proteome</keyword>
<feature type="binding site" evidence="8">
    <location>
        <begin position="122"/>
        <end position="125"/>
    </location>
    <ligand>
        <name>GTP</name>
        <dbReference type="ChEBI" id="CHEBI:37565"/>
    </ligand>
</feature>
<dbReference type="GO" id="GO:0046872">
    <property type="term" value="F:metal ion binding"/>
    <property type="evidence" value="ECO:0007669"/>
    <property type="project" value="UniProtKB-KW"/>
</dbReference>
<dbReference type="NCBIfam" id="TIGR00231">
    <property type="entry name" value="small_GTP"/>
    <property type="match status" value="1"/>
</dbReference>
<evidence type="ECO:0000256" key="3">
    <source>
        <dbReference type="ARBA" id="ARBA00022707"/>
    </source>
</evidence>
<name>A0A7I8WVC9_BURXY</name>
<proteinExistence type="inferred from homology"/>
<feature type="binding site" evidence="8">
    <location>
        <position position="66"/>
    </location>
    <ligand>
        <name>GTP</name>
        <dbReference type="ChEBI" id="CHEBI:37565"/>
    </ligand>
</feature>
<dbReference type="InterPro" id="IPR049730">
    <property type="entry name" value="SNF2/RAD54-like_C"/>
</dbReference>
<feature type="binding site" evidence="9">
    <location>
        <position position="27"/>
    </location>
    <ligand>
        <name>Mg(2+)</name>
        <dbReference type="ChEBI" id="CHEBI:18420"/>
    </ligand>
</feature>
<dbReference type="Pfam" id="PF00025">
    <property type="entry name" value="Arf"/>
    <property type="match status" value="1"/>
</dbReference>
<feature type="binding site" evidence="8">
    <location>
        <begin position="20"/>
        <end position="27"/>
    </location>
    <ligand>
        <name>GTP</name>
        <dbReference type="ChEBI" id="CHEBI:37565"/>
    </ligand>
</feature>
<dbReference type="Proteomes" id="UP000582659">
    <property type="component" value="Unassembled WGS sequence"/>
</dbReference>
<dbReference type="EMBL" id="CAJFDI010000004">
    <property type="protein sequence ID" value="CAD5227351.1"/>
    <property type="molecule type" value="Genomic_DNA"/>
</dbReference>
<evidence type="ECO:0000256" key="4">
    <source>
        <dbReference type="ARBA" id="ARBA00022741"/>
    </source>
</evidence>
<dbReference type="CDD" id="cd04149">
    <property type="entry name" value="Arf6"/>
    <property type="match status" value="1"/>
</dbReference>
<evidence type="ECO:0000256" key="8">
    <source>
        <dbReference type="PIRSR" id="PIRSR606689-1"/>
    </source>
</evidence>
<sequence>MGKALSKIFGKKEVRILMLGLDASGKTSILYRLKLGQSIKSIPTVGFNVETVQYKNIKFNVWDVGGQYKIRPLWRHYYTGTQALIFVVDAADRDRIDEARTELHRIINDREMKEAVILVYGNKQDIQDAMKPQELQDKLGLTRLRDRNWYVQPSCATSGEGLQEGLTWLAANSNVNPVRPNTQKSQSQDDTVIRDTSIFEENVEGQKKRRYTVVYAKQSNRKHKRWEGDGVLEVHGSRMWLRSEESGRPIVASGSARDLYIVHGARFNIGSYELEVQEEIKEKECVDYLIFCPPTELQLLLYQNVLDMITLDHREMIDFLLRICNHPVLLLARLKQILESGIKCVGVSQILDSFPPTCTVSDCYIADSNKFKTLFEMIVSFDENDEKTIIASYSKSALDLIEAMLASSLFEVLRLDTASPSERADIIKKFNTPNLFDHPNQVLLMNQHTKTMGMDLSGATRLVLFDSDWNVNSDILAKSLVWRNGQAKKCHIYRLLMSGSIEEKMLQRQQRMAGLDLTDISASQFDDDELCEIFQFHPESFCETHSRIKCKCVKNGCKGQKCPTAEDSPASQTANSMMNLAMGETQIRRSLEPDSQIIMENRAEKPTNEFLDWRHFEITEETRPIITDLAGFSNETLESISFIMIKEPQETTEELTDLPLL</sequence>
<feature type="binding site" evidence="9">
    <location>
        <position position="44"/>
    </location>
    <ligand>
        <name>Mg(2+)</name>
        <dbReference type="ChEBI" id="CHEBI:18420"/>
    </ligand>
</feature>
<comment type="caution">
    <text evidence="11">The sequence shown here is derived from an EMBL/GenBank/DDBJ whole genome shotgun (WGS) entry which is preliminary data.</text>
</comment>
<organism evidence="11 12">
    <name type="scientific">Bursaphelenchus xylophilus</name>
    <name type="common">Pinewood nematode worm</name>
    <name type="synonym">Aphelenchoides xylophilus</name>
    <dbReference type="NCBI Taxonomy" id="6326"/>
    <lineage>
        <taxon>Eukaryota</taxon>
        <taxon>Metazoa</taxon>
        <taxon>Ecdysozoa</taxon>
        <taxon>Nematoda</taxon>
        <taxon>Chromadorea</taxon>
        <taxon>Rhabditida</taxon>
        <taxon>Tylenchina</taxon>
        <taxon>Tylenchomorpha</taxon>
        <taxon>Aphelenchoidea</taxon>
        <taxon>Aphelenchoididae</taxon>
        <taxon>Bursaphelenchus</taxon>
    </lineage>
</organism>
<dbReference type="GO" id="GO:0030010">
    <property type="term" value="P:establishment of cell polarity"/>
    <property type="evidence" value="ECO:0007669"/>
    <property type="project" value="UniProtKB-ARBA"/>
</dbReference>
<keyword evidence="7" id="KW-0449">Lipoprotein</keyword>
<evidence type="ECO:0000256" key="7">
    <source>
        <dbReference type="ARBA" id="ARBA00023288"/>
    </source>
</evidence>
<evidence type="ECO:0000256" key="6">
    <source>
        <dbReference type="ARBA" id="ARBA00023134"/>
    </source>
</evidence>
<keyword evidence="9" id="KW-0479">Metal-binding</keyword>
<dbReference type="Proteomes" id="UP000659654">
    <property type="component" value="Unassembled WGS sequence"/>
</dbReference>
<dbReference type="Gene3D" id="3.40.50.300">
    <property type="entry name" value="P-loop containing nucleotide triphosphate hydrolases"/>
    <property type="match status" value="2"/>
</dbReference>
<evidence type="ECO:0000313" key="11">
    <source>
        <dbReference type="EMBL" id="CAD5227351.1"/>
    </source>
</evidence>
<dbReference type="SMART" id="SM00177">
    <property type="entry name" value="ARF"/>
    <property type="match status" value="1"/>
</dbReference>
<comment type="similarity">
    <text evidence="1">Belongs to the small GTPase superfamily. Arf family.</text>
</comment>
<dbReference type="InterPro" id="IPR041838">
    <property type="entry name" value="Arf6"/>
</dbReference>
<dbReference type="Gene3D" id="1.20.120.850">
    <property type="entry name" value="SWI2/SNF2 ATPases, N-terminal domain"/>
    <property type="match status" value="1"/>
</dbReference>
<keyword evidence="9" id="KW-0460">Magnesium</keyword>
<dbReference type="InterPro" id="IPR006689">
    <property type="entry name" value="Small_GTPase_ARF/SAR"/>
</dbReference>
<accession>A0A7I8WVC9</accession>
<dbReference type="FunFam" id="3.40.50.300:FF:000412">
    <property type="entry name" value="ADP-ribosylation factor 1"/>
    <property type="match status" value="1"/>
</dbReference>
<dbReference type="GO" id="GO:0005525">
    <property type="term" value="F:GTP binding"/>
    <property type="evidence" value="ECO:0007669"/>
    <property type="project" value="UniProtKB-KW"/>
</dbReference>
<dbReference type="AlphaFoldDB" id="A0A7I8WVC9"/>
<dbReference type="PANTHER" id="PTHR11711">
    <property type="entry name" value="ADP RIBOSYLATION FACTOR-RELATED"/>
    <property type="match status" value="1"/>
</dbReference>
<evidence type="ECO:0000313" key="12">
    <source>
        <dbReference type="Proteomes" id="UP000659654"/>
    </source>
</evidence>
<dbReference type="Pfam" id="PF00271">
    <property type="entry name" value="Helicase_C"/>
    <property type="match status" value="1"/>
</dbReference>
<dbReference type="InterPro" id="IPR001650">
    <property type="entry name" value="Helicase_C-like"/>
</dbReference>
<evidence type="ECO:0000259" key="10">
    <source>
        <dbReference type="PROSITE" id="PS51194"/>
    </source>
</evidence>
<evidence type="ECO:0000256" key="1">
    <source>
        <dbReference type="ARBA" id="ARBA00010290"/>
    </source>
</evidence>
<protein>
    <recommendedName>
        <fullName evidence="2">ADP-ribosylation factor 6</fullName>
    </recommendedName>
</protein>
<dbReference type="CDD" id="cd18793">
    <property type="entry name" value="SF2_C_SNF"/>
    <property type="match status" value="1"/>
</dbReference>
<dbReference type="GO" id="GO:0003924">
    <property type="term" value="F:GTPase activity"/>
    <property type="evidence" value="ECO:0007669"/>
    <property type="project" value="InterPro"/>
</dbReference>
<evidence type="ECO:0000256" key="2">
    <source>
        <dbReference type="ARBA" id="ARBA00017741"/>
    </source>
</evidence>
<dbReference type="InterPro" id="IPR005225">
    <property type="entry name" value="Small_GTP-bd"/>
</dbReference>
<gene>
    <name evidence="11" type="ORF">BXYJ_LOCUS9896</name>
</gene>
<feature type="domain" description="Helicase C-terminal" evidence="10">
    <location>
        <begin position="373"/>
        <end position="529"/>
    </location>
</feature>
<dbReference type="InterPro" id="IPR027417">
    <property type="entry name" value="P-loop_NTPase"/>
</dbReference>
<dbReference type="SMART" id="SM00178">
    <property type="entry name" value="SAR"/>
    <property type="match status" value="1"/>
</dbReference>
<dbReference type="OrthoDB" id="2011769at2759"/>
<dbReference type="PRINTS" id="PR00328">
    <property type="entry name" value="SAR1GTPBP"/>
</dbReference>
<reference evidence="11" key="1">
    <citation type="submission" date="2020-09" db="EMBL/GenBank/DDBJ databases">
        <authorList>
            <person name="Kikuchi T."/>
        </authorList>
    </citation>
    <scope>NUCLEOTIDE SEQUENCE</scope>
    <source>
        <strain evidence="11">Ka4C1</strain>
    </source>
</reference>
<keyword evidence="6 8" id="KW-0342">GTP-binding</keyword>
<dbReference type="SUPFAM" id="SSF52540">
    <property type="entry name" value="P-loop containing nucleoside triphosphate hydrolases"/>
    <property type="match status" value="2"/>
</dbReference>